<dbReference type="SUPFAM" id="SSF81321">
    <property type="entry name" value="Family A G protein-coupled receptor-like"/>
    <property type="match status" value="1"/>
</dbReference>
<evidence type="ECO:0000256" key="25">
    <source>
        <dbReference type="SAM" id="Phobius"/>
    </source>
</evidence>
<dbReference type="PROSITE" id="PS00237">
    <property type="entry name" value="G_PROTEIN_RECEP_F1_1"/>
    <property type="match status" value="1"/>
</dbReference>
<evidence type="ECO:0000259" key="27">
    <source>
        <dbReference type="PROSITE" id="PS50262"/>
    </source>
</evidence>
<accession>A0A9Q1IEU2</accession>
<dbReference type="SMART" id="SM00150">
    <property type="entry name" value="SPEC"/>
    <property type="match status" value="16"/>
</dbReference>
<feature type="transmembrane region" description="Helical" evidence="25">
    <location>
        <begin position="2209"/>
        <end position="2229"/>
    </location>
</feature>
<dbReference type="FunFam" id="1.20.58.60:FF:000083">
    <property type="entry name" value="Spectrin beta chain"/>
    <property type="match status" value="1"/>
</dbReference>
<dbReference type="Pfam" id="PF00001">
    <property type="entry name" value="7tm_1"/>
    <property type="match status" value="1"/>
</dbReference>
<evidence type="ECO:0000256" key="9">
    <source>
        <dbReference type="ARBA" id="ARBA00022692"/>
    </source>
</evidence>
<keyword evidence="9 22" id="KW-0812">Transmembrane</keyword>
<dbReference type="Gene3D" id="1.10.418.10">
    <property type="entry name" value="Calponin-like domain"/>
    <property type="match status" value="2"/>
</dbReference>
<dbReference type="FunFam" id="1.20.58.60:FF:000028">
    <property type="entry name" value="Spectrin beta chain"/>
    <property type="match status" value="1"/>
</dbReference>
<dbReference type="InterPro" id="IPR036872">
    <property type="entry name" value="CH_dom_sf"/>
</dbReference>
<evidence type="ECO:0000256" key="23">
    <source>
        <dbReference type="SAM" id="Coils"/>
    </source>
</evidence>
<keyword evidence="29" id="KW-1185">Reference proteome</keyword>
<dbReference type="CDD" id="cd00176">
    <property type="entry name" value="SPEC"/>
    <property type="match status" value="9"/>
</dbReference>
<dbReference type="FunFam" id="1.20.1070.10:FF:000069">
    <property type="entry name" value="Prokineticin receptor 2"/>
    <property type="match status" value="1"/>
</dbReference>
<dbReference type="Pfam" id="PF00307">
    <property type="entry name" value="CH"/>
    <property type="match status" value="2"/>
</dbReference>
<reference evidence="28" key="1">
    <citation type="journal article" date="2023" name="Science">
        <title>Genome structures resolve the early diversification of teleost fishes.</title>
        <authorList>
            <person name="Parey E."/>
            <person name="Louis A."/>
            <person name="Montfort J."/>
            <person name="Bouchez O."/>
            <person name="Roques C."/>
            <person name="Iampietro C."/>
            <person name="Lluch J."/>
            <person name="Castinel A."/>
            <person name="Donnadieu C."/>
            <person name="Desvignes T."/>
            <person name="Floi Bucao C."/>
            <person name="Jouanno E."/>
            <person name="Wen M."/>
            <person name="Mejri S."/>
            <person name="Dirks R."/>
            <person name="Jansen H."/>
            <person name="Henkel C."/>
            <person name="Chen W.J."/>
            <person name="Zahm M."/>
            <person name="Cabau C."/>
            <person name="Klopp C."/>
            <person name="Thompson A.W."/>
            <person name="Robinson-Rechavi M."/>
            <person name="Braasch I."/>
            <person name="Lecointre G."/>
            <person name="Bobe J."/>
            <person name="Postlethwait J.H."/>
            <person name="Berthelot C."/>
            <person name="Roest Crollius H."/>
            <person name="Guiguen Y."/>
        </authorList>
    </citation>
    <scope>NUCLEOTIDE SEQUENCE</scope>
    <source>
        <strain evidence="28">WJC10195</strain>
    </source>
</reference>
<keyword evidence="14" id="KW-1015">Disulfide bond</keyword>
<evidence type="ECO:0000313" key="28">
    <source>
        <dbReference type="EMBL" id="KAJ8337950.1"/>
    </source>
</evidence>
<dbReference type="FunFam" id="1.20.58.60:FF:000130">
    <property type="entry name" value="Spectrin beta chain"/>
    <property type="match status" value="1"/>
</dbReference>
<keyword evidence="7 21" id="KW-0963">Cytoplasm</keyword>
<feature type="transmembrane region" description="Helical" evidence="25">
    <location>
        <begin position="2161"/>
        <end position="2188"/>
    </location>
</feature>
<comment type="similarity">
    <text evidence="22">Belongs to the G-protein coupled receptor 1 family.</text>
</comment>
<evidence type="ECO:0000256" key="18">
    <source>
        <dbReference type="ARBA" id="ARBA00023212"/>
    </source>
</evidence>
<feature type="coiled-coil region" evidence="23">
    <location>
        <begin position="1102"/>
        <end position="1129"/>
    </location>
</feature>
<dbReference type="Gene3D" id="1.20.58.60">
    <property type="match status" value="12"/>
</dbReference>
<dbReference type="GO" id="GO:0005200">
    <property type="term" value="F:structural constituent of cytoskeleton"/>
    <property type="evidence" value="ECO:0007669"/>
    <property type="project" value="UniProtKB-UniRule"/>
</dbReference>
<evidence type="ECO:0000256" key="20">
    <source>
        <dbReference type="ARBA" id="ARBA00054264"/>
    </source>
</evidence>
<evidence type="ECO:0000256" key="22">
    <source>
        <dbReference type="RuleBase" id="RU000688"/>
    </source>
</evidence>
<keyword evidence="13 25" id="KW-0472">Membrane</keyword>
<feature type="region of interest" description="Disordered" evidence="24">
    <location>
        <begin position="2395"/>
        <end position="2417"/>
    </location>
</feature>
<dbReference type="FunFam" id="1.20.58.60:FF:000059">
    <property type="entry name" value="Spectrin beta chain"/>
    <property type="match status" value="1"/>
</dbReference>
<dbReference type="GO" id="GO:0008091">
    <property type="term" value="C:spectrin"/>
    <property type="evidence" value="ECO:0007669"/>
    <property type="project" value="InterPro"/>
</dbReference>
<evidence type="ECO:0000256" key="1">
    <source>
        <dbReference type="ARBA" id="ARBA00004245"/>
    </source>
</evidence>
<dbReference type="Gene3D" id="1.20.1070.10">
    <property type="entry name" value="Rhodopsin 7-helix transmembrane proteins"/>
    <property type="match status" value="1"/>
</dbReference>
<dbReference type="InterPro" id="IPR017452">
    <property type="entry name" value="GPCR_Rhodpsn_7TM"/>
</dbReference>
<dbReference type="InterPro" id="IPR002017">
    <property type="entry name" value="Spectrin_repeat"/>
</dbReference>
<evidence type="ECO:0000256" key="21">
    <source>
        <dbReference type="PIRNR" id="PIRNR002297"/>
    </source>
</evidence>
<keyword evidence="10" id="KW-0677">Repeat</keyword>
<evidence type="ECO:0000313" key="29">
    <source>
        <dbReference type="Proteomes" id="UP001152622"/>
    </source>
</evidence>
<protein>
    <recommendedName>
        <fullName evidence="21">Spectrin beta chain</fullName>
    </recommendedName>
</protein>
<evidence type="ECO:0000256" key="4">
    <source>
        <dbReference type="ARBA" id="ARBA00006826"/>
    </source>
</evidence>
<evidence type="ECO:0000256" key="14">
    <source>
        <dbReference type="ARBA" id="ARBA00023157"/>
    </source>
</evidence>
<evidence type="ECO:0000256" key="15">
    <source>
        <dbReference type="ARBA" id="ARBA00023170"/>
    </source>
</evidence>
<evidence type="ECO:0000256" key="7">
    <source>
        <dbReference type="ARBA" id="ARBA00022490"/>
    </source>
</evidence>
<feature type="domain" description="Calponin-homology (CH)" evidence="26">
    <location>
        <begin position="57"/>
        <end position="161"/>
    </location>
</feature>
<feature type="compositionally biased region" description="Basic and acidic residues" evidence="24">
    <location>
        <begin position="2399"/>
        <end position="2410"/>
    </location>
</feature>
<dbReference type="PIRSF" id="PIRSF002297">
    <property type="entry name" value="Spectrin_beta_subunit"/>
    <property type="match status" value="1"/>
</dbReference>
<dbReference type="FunFam" id="1.20.58.60:FF:000033">
    <property type="entry name" value="Spectrin beta chain"/>
    <property type="match status" value="1"/>
</dbReference>
<dbReference type="FunFam" id="1.10.418.10:FF:000003">
    <property type="entry name" value="Spectrin beta chain"/>
    <property type="match status" value="1"/>
</dbReference>
<keyword evidence="23" id="KW-0175">Coiled coil</keyword>
<dbReference type="Proteomes" id="UP001152622">
    <property type="component" value="Chromosome 18"/>
</dbReference>
<dbReference type="OrthoDB" id="5865767at2759"/>
<evidence type="ECO:0000256" key="24">
    <source>
        <dbReference type="SAM" id="MobiDB-lite"/>
    </source>
</evidence>
<evidence type="ECO:0000256" key="6">
    <source>
        <dbReference type="ARBA" id="ARBA00022475"/>
    </source>
</evidence>
<dbReference type="GO" id="GO:0005829">
    <property type="term" value="C:cytosol"/>
    <property type="evidence" value="ECO:0007669"/>
    <property type="project" value="UniProtKB-ARBA"/>
</dbReference>
<keyword evidence="6" id="KW-1003">Cell membrane</keyword>
<gene>
    <name evidence="28" type="ORF">SKAU_G00369160</name>
</gene>
<dbReference type="GO" id="GO:0003779">
    <property type="term" value="F:actin binding"/>
    <property type="evidence" value="ECO:0007669"/>
    <property type="project" value="UniProtKB-KW"/>
</dbReference>
<evidence type="ECO:0000256" key="11">
    <source>
        <dbReference type="ARBA" id="ARBA00022989"/>
    </source>
</evidence>
<organism evidence="28 29">
    <name type="scientific">Synaphobranchus kaupii</name>
    <name type="common">Kaup's arrowtooth eel</name>
    <dbReference type="NCBI Taxonomy" id="118154"/>
    <lineage>
        <taxon>Eukaryota</taxon>
        <taxon>Metazoa</taxon>
        <taxon>Chordata</taxon>
        <taxon>Craniata</taxon>
        <taxon>Vertebrata</taxon>
        <taxon>Euteleostomi</taxon>
        <taxon>Actinopterygii</taxon>
        <taxon>Neopterygii</taxon>
        <taxon>Teleostei</taxon>
        <taxon>Anguilliformes</taxon>
        <taxon>Synaphobranchidae</taxon>
        <taxon>Synaphobranchus</taxon>
    </lineage>
</organism>
<dbReference type="GO" id="GO:0004930">
    <property type="term" value="F:G protein-coupled receptor activity"/>
    <property type="evidence" value="ECO:0007669"/>
    <property type="project" value="UniProtKB-KW"/>
</dbReference>
<keyword evidence="8" id="KW-0597">Phosphoprotein</keyword>
<name>A0A9Q1IEU2_SYNKA</name>
<dbReference type="InterPro" id="IPR001589">
    <property type="entry name" value="Actinin_actin-bd_CS"/>
</dbReference>
<comment type="caution">
    <text evidence="28">The sequence shown here is derived from an EMBL/GenBank/DDBJ whole genome shotgun (WGS) entry which is preliminary data.</text>
</comment>
<feature type="coiled-coil region" evidence="23">
    <location>
        <begin position="1427"/>
        <end position="1454"/>
    </location>
</feature>
<evidence type="ECO:0000256" key="8">
    <source>
        <dbReference type="ARBA" id="ARBA00022553"/>
    </source>
</evidence>
<evidence type="ECO:0000256" key="5">
    <source>
        <dbReference type="ARBA" id="ARBA00022467"/>
    </source>
</evidence>
<dbReference type="PROSITE" id="PS50021">
    <property type="entry name" value="CH"/>
    <property type="match status" value="2"/>
</dbReference>
<dbReference type="EMBL" id="JAINUF010000018">
    <property type="protein sequence ID" value="KAJ8337950.1"/>
    <property type="molecule type" value="Genomic_DNA"/>
</dbReference>
<evidence type="ECO:0000256" key="13">
    <source>
        <dbReference type="ARBA" id="ARBA00023136"/>
    </source>
</evidence>
<evidence type="ECO:0000256" key="12">
    <source>
        <dbReference type="ARBA" id="ARBA00023040"/>
    </source>
</evidence>
<dbReference type="FunFam" id="1.20.58.60:FF:000049">
    <property type="entry name" value="Spectrin beta chain"/>
    <property type="match status" value="1"/>
</dbReference>
<keyword evidence="12 22" id="KW-0297">G-protein coupled receptor</keyword>
<feature type="coiled-coil region" evidence="23">
    <location>
        <begin position="996"/>
        <end position="1055"/>
    </location>
</feature>
<comment type="similarity">
    <text evidence="4 21">Belongs to the spectrin family.</text>
</comment>
<evidence type="ECO:0000259" key="26">
    <source>
        <dbReference type="PROSITE" id="PS50021"/>
    </source>
</evidence>
<evidence type="ECO:0000256" key="19">
    <source>
        <dbReference type="ARBA" id="ARBA00023224"/>
    </source>
</evidence>
<dbReference type="PROSITE" id="PS50262">
    <property type="entry name" value="G_PROTEIN_RECEP_F1_2"/>
    <property type="match status" value="1"/>
</dbReference>
<evidence type="ECO:0000256" key="2">
    <source>
        <dbReference type="ARBA" id="ARBA00004544"/>
    </source>
</evidence>
<evidence type="ECO:0000256" key="3">
    <source>
        <dbReference type="ARBA" id="ARBA00004651"/>
    </source>
</evidence>
<dbReference type="FunFam" id="1.20.58.60:FF:000106">
    <property type="entry name" value="Spectrin beta chain"/>
    <property type="match status" value="1"/>
</dbReference>
<proteinExistence type="inferred from homology"/>
<keyword evidence="11 25" id="KW-1133">Transmembrane helix</keyword>
<sequence length="2417" mass="277029">MSAISPTDFDSLEIQQQYNDINNRWDLAAETDWDNENSSARLFERSRIKALADEREAVQKKTFTKWVNSHLSRVTCRIGDLYTDLRDGRMLIRLLEVLSGEQLPKPTKGRMRIHCLENVDKALQFLKEQKVHLENMGSHDIVDGNHRLTLGLIWTIILRFQIQDISVETEDNKERKSAKDALLLWCQMKTAGYPNVNVHNFTTSWRDGLAFSAIVHKHRPDVIEFDTLKRSNAHYNLQNAFNVAEKELGLTKLLDPEDVNVDQPDEKSIITYVATYYHYFSKMKALAVEGKRIGKVLDYAIEADQLIDKYETLASELLQWIEQTILTLNDRQLANSLSGVQNQLQAFNTYRTVEKPPKFTEKGNLEVLLFTIQSKMRANNQKVYMPREGKLISDINKAWERLEKAEHERELALRNELIRQEKLEMLAARFDRKAAMRETWLSENQRLVSQDNFGLDLGAVEAATRKHEAIETDIGAYGERVAAVEAVAQKLEAEGYHDVRRVLARRDNVLRLWEYLKELLAARRERLLAYRDLQRLLQETTYIMDWMGDMKGRLQSQDSGKHLHDVEDLLQTHTLVEADISSQAERVKAVQSAAQRFTDPEQITGYMPCEPGLVSDRVSLVGQAYEELGQLAGQRRERLEDSRRLWHLLWELGEEAAWIREQEQILAGGDCGRDLTSALHLLSKHEAFREEMAARYTPLSNSIAIGEALVEEGHFGAPEITERITDVQAQWAHLEEASQLREERLKEAVALHQFQTDANDMEAWILEALRRVSSTEVGHDEFSTQTLARKQREVEEEIQSHRTLIDCLHEQALALPADYAQSPEVEGRLPAIEQRYEELVALSAARRQALEGALALYHMFSEAGACQLWVEEKEQWLDAMEIPTKLEDLEVVQQRFETLEPEMNNMATRIADVNQVAEQLLSTDHRSKEEILQTQDELNTRWKEFQDLANKKKNALDSALNIQNYHLECNEIQTWMKEKTKVIESTQSLGNDLAGVMALQRKLAGMERDLEAIQGKLDDLRQEAEKLAQEHPDQADEIQAQLAEIEEVWEELTATMKRREDSLGEASKLQGFLRDLDDFQSWLSRTMTAVASEDIPTSLDEAEKLLRQHEAIKNEVDNYKEDYENMRAVGEEVTQGQTDAQHMFLGQRLQALDTGWHELRRMWENRQNLLAQADNFQNFLRDAKQAEGFLNNQEYILSHTEMPSSLQGAEEAIKKHEDFLTTMEASEEKILGVVETGRRLVNDNNANANKIQEKADSIQERHQKNKQAATELLAKLKDNRELQHFLQDGQELSLWIDEKMLTAQDMSYDEARNLHSKWQKHQAFMAELASNKDWLDKIHKDGEALVREKPELEPVVTQTLERLKKQWEELEATTQTKAQCLFDANRAELFTQSCSALDAWVNNLSSQLHSDDYGKDLTSVNILLKKHQMLEHQMDVREKEVQALQSQALALSQEDAGVVEVDNQQKKMADSFTHLQEPLIRRRQLLLASKEAHQFNRDLEDEILWVNERMPLATSSDHGKDLPSVQLLIKKNQTLQKEIQGHQPRIDDILAHGRSMTPEQEKGGEVDAGTRPGQEGRLAELRDSWAQLIDETDKRHGRLADANRAQQFYADVAEAEAWMGEQELHMMSEEKAKDEQSALAMVKKHQIVEQALEDYAQTIHQLANSSRLMVTSEHPESERITLRQAQVDKLYAGLKDLAEERRGRLHERLRLTQLKREVDDLEQWIAEREVVAGSHELGQDYEHVTMLRDKFREFARDTSAIGQERVDGVNALADDLIESGHPENASVAEWKDGLNDSWADLLELMDTRTQMLAASYELHRFHQDAREALSRVREKTRGLPSDLGRDLNSVQHLHRQHTAYEHDIQALSGQVRQVQEDAARLQKSYAGEKADDIQKHERAVVEAWEALLSAAQSRQLLLLDTVEKFRFFNMVRDLMLWMDGVNLQIDAHDNPRDVSSAGLVIANHQVIKSEIEARDDSFTACNSMGNALIDNNHYAADEIREKLDQLQAKRDEINKKWQDKMEHLQIFLRPVEDSTPPVMEDPCPGLAEYFDLQSFPGNLSAWNGSCDYAYSLGGGDGMALETGDHAHLPARIFIGAALVAIMLVCGLGNSLFVTALVSCRKLRSVTNLLIANLAVSDLLVALVCCPFEMHYYVVQELSWSFGPLLCSAVTYLRSVSLYVSTDALLAIAMDRYLVIVHPLKPRMSSNRGCCVLASIWLFSLLVALPSAYFSTLTKFGSFRGSFGDKAYCVQIWTADKAALYKSYFLFLFFAQFLLPVLTMSGCYIQICHELWFKDLPGVQTEQIRGRLKARRKTVLVLLGILVTYVLCWTPYYSYSIIRDFFPELLVRFTHSVSLYYLVECIAMSNSVINTLFFILAKNQTGRYIRRALFRRCSLRPRPHTPDRTTLEHHSTPQPATQ</sequence>
<dbReference type="FunFam" id="1.20.58.60:FF:000019">
    <property type="entry name" value="Spectrin beta chain"/>
    <property type="match status" value="1"/>
</dbReference>
<feature type="coiled-coil region" evidence="23">
    <location>
        <begin position="1241"/>
        <end position="1279"/>
    </location>
</feature>
<dbReference type="GO" id="GO:0005886">
    <property type="term" value="C:plasma membrane"/>
    <property type="evidence" value="ECO:0007669"/>
    <property type="project" value="UniProtKB-SubCell"/>
</dbReference>
<keyword evidence="17 21" id="KW-0009">Actin-binding</keyword>
<dbReference type="PROSITE" id="PS00020">
    <property type="entry name" value="ACTININ_2"/>
    <property type="match status" value="1"/>
</dbReference>
<evidence type="ECO:0000256" key="16">
    <source>
        <dbReference type="ARBA" id="ARBA00023180"/>
    </source>
</evidence>
<feature type="transmembrane region" description="Helical" evidence="25">
    <location>
        <begin position="2314"/>
        <end position="2334"/>
    </location>
</feature>
<dbReference type="SUPFAM" id="SSF46966">
    <property type="entry name" value="Spectrin repeat"/>
    <property type="match status" value="12"/>
</dbReference>
<dbReference type="PANTHER" id="PTHR11915">
    <property type="entry name" value="SPECTRIN/FILAMIN RELATED CYTOSKELETAL PROTEIN"/>
    <property type="match status" value="1"/>
</dbReference>
<dbReference type="InterPro" id="IPR001715">
    <property type="entry name" value="CH_dom"/>
</dbReference>
<dbReference type="PRINTS" id="PR00237">
    <property type="entry name" value="GPCRRHODOPSN"/>
</dbReference>
<dbReference type="PROSITE" id="PS00019">
    <property type="entry name" value="ACTININ_1"/>
    <property type="match status" value="1"/>
</dbReference>
<dbReference type="FunFam" id="1.10.418.10:FF:000004">
    <property type="entry name" value="Spectrin beta chain"/>
    <property type="match status" value="1"/>
</dbReference>
<feature type="coiled-coil region" evidence="23">
    <location>
        <begin position="1864"/>
        <end position="1891"/>
    </location>
</feature>
<feature type="transmembrane region" description="Helical" evidence="25">
    <location>
        <begin position="2263"/>
        <end position="2284"/>
    </location>
</feature>
<dbReference type="InterPro" id="IPR016343">
    <property type="entry name" value="Spectrin_bsu"/>
</dbReference>
<comment type="function">
    <text evidence="20">Probably plays an important role in neuronal membrane skeleton.</text>
</comment>
<dbReference type="InterPro" id="IPR000276">
    <property type="entry name" value="GPCR_Rhodpsn"/>
</dbReference>
<evidence type="ECO:0000256" key="17">
    <source>
        <dbReference type="ARBA" id="ARBA00023203"/>
    </source>
</evidence>
<keyword evidence="16" id="KW-0325">Glycoprotein</keyword>
<dbReference type="SMART" id="SM00033">
    <property type="entry name" value="CH"/>
    <property type="match status" value="2"/>
</dbReference>
<dbReference type="CDD" id="cd21317">
    <property type="entry name" value="CH_SPTBN2_rpt1"/>
    <property type="match status" value="1"/>
</dbReference>
<dbReference type="InterPro" id="IPR018159">
    <property type="entry name" value="Spectrin/alpha-actinin"/>
</dbReference>
<feature type="domain" description="G-protein coupled receptors family 1 profile" evidence="27">
    <location>
        <begin position="2108"/>
        <end position="2373"/>
    </location>
</feature>
<keyword evidence="19 22" id="KW-0807">Transducer</keyword>
<dbReference type="FunFam" id="1.20.58.60:FF:000018">
    <property type="entry name" value="Spectrin beta chain"/>
    <property type="match status" value="1"/>
</dbReference>
<dbReference type="Pfam" id="PF00435">
    <property type="entry name" value="Spectrin"/>
    <property type="match status" value="16"/>
</dbReference>
<feature type="transmembrane region" description="Helical" evidence="25">
    <location>
        <begin position="2129"/>
        <end position="2149"/>
    </location>
</feature>
<feature type="domain" description="Calponin-homology (CH)" evidence="26">
    <location>
        <begin position="176"/>
        <end position="281"/>
    </location>
</feature>
<dbReference type="CDD" id="cd21321">
    <property type="entry name" value="CH_SPTBN2_rpt2"/>
    <property type="match status" value="1"/>
</dbReference>
<keyword evidence="5 21" id="KW-0117">Actin capping</keyword>
<comment type="subcellular location">
    <subcellularLocation>
        <location evidence="3">Cell membrane</location>
        <topology evidence="3">Multi-pass membrane protein</topology>
    </subcellularLocation>
    <subcellularLocation>
        <location evidence="2">Cytoplasm</location>
        <location evidence="2">Cell cortex</location>
    </subcellularLocation>
    <subcellularLocation>
        <location evidence="1">Cytoplasm</location>
        <location evidence="1">Cytoskeleton</location>
    </subcellularLocation>
</comment>
<dbReference type="GO" id="GO:0051693">
    <property type="term" value="P:actin filament capping"/>
    <property type="evidence" value="ECO:0007669"/>
    <property type="project" value="UniProtKB-UniRule"/>
</dbReference>
<keyword evidence="18 21" id="KW-0206">Cytoskeleton</keyword>
<feature type="transmembrane region" description="Helical" evidence="25">
    <location>
        <begin position="2354"/>
        <end position="2376"/>
    </location>
</feature>
<feature type="transmembrane region" description="Helical" evidence="25">
    <location>
        <begin position="2092"/>
        <end position="2117"/>
    </location>
</feature>
<keyword evidence="15 22" id="KW-0675">Receptor</keyword>
<dbReference type="CDD" id="cd15204">
    <property type="entry name" value="7tmA_prokineticin-R"/>
    <property type="match status" value="1"/>
</dbReference>
<dbReference type="SUPFAM" id="SSF47576">
    <property type="entry name" value="Calponin-homology domain, CH-domain"/>
    <property type="match status" value="1"/>
</dbReference>
<evidence type="ECO:0000256" key="10">
    <source>
        <dbReference type="ARBA" id="ARBA00022737"/>
    </source>
</evidence>